<feature type="domain" description="SpoVT-AbrB" evidence="2">
    <location>
        <begin position="1"/>
        <end position="44"/>
    </location>
</feature>
<dbReference type="InterPro" id="IPR007159">
    <property type="entry name" value="SpoVT-AbrB_dom"/>
</dbReference>
<reference evidence="3 4" key="1">
    <citation type="submission" date="2016-10" db="EMBL/GenBank/DDBJ databases">
        <authorList>
            <person name="de Groot N.N."/>
        </authorList>
    </citation>
    <scope>NUCLEOTIDE SEQUENCE [LARGE SCALE GENOMIC DNA]</scope>
    <source>
        <strain evidence="3 4">DSM 22187</strain>
    </source>
</reference>
<accession>A0A1H6VHS6</accession>
<dbReference type="KEGG" id="hae:halTADL_1237"/>
<dbReference type="NCBIfam" id="TIGR01439">
    <property type="entry name" value="lp_hng_hel_AbrB"/>
    <property type="match status" value="1"/>
</dbReference>
<dbReference type="InterPro" id="IPR037914">
    <property type="entry name" value="SpoVT-AbrB_sf"/>
</dbReference>
<dbReference type="Pfam" id="PF04014">
    <property type="entry name" value="MazE_antitoxin"/>
    <property type="match status" value="1"/>
</dbReference>
<keyword evidence="4" id="KW-1185">Reference proteome</keyword>
<accession>A0A2H4Q138</accession>
<dbReference type="Gene3D" id="2.10.260.10">
    <property type="match status" value="1"/>
</dbReference>
<feature type="compositionally biased region" description="Acidic residues" evidence="1">
    <location>
        <begin position="83"/>
        <end position="93"/>
    </location>
</feature>
<evidence type="ECO:0000313" key="3">
    <source>
        <dbReference type="EMBL" id="SEJ04113.1"/>
    </source>
</evidence>
<dbReference type="STRING" id="1073996.SAMN05444271_11766"/>
<dbReference type="PROSITE" id="PS51740">
    <property type="entry name" value="SPOVT_ABRB"/>
    <property type="match status" value="1"/>
</dbReference>
<dbReference type="Proteomes" id="UP000198888">
    <property type="component" value="Unassembled WGS sequence"/>
</dbReference>
<evidence type="ECO:0000256" key="1">
    <source>
        <dbReference type="SAM" id="MobiDB-lite"/>
    </source>
</evidence>
<feature type="compositionally biased region" description="Basic and acidic residues" evidence="1">
    <location>
        <begin position="66"/>
        <end position="82"/>
    </location>
</feature>
<evidence type="ECO:0000259" key="2">
    <source>
        <dbReference type="PROSITE" id="PS51740"/>
    </source>
</evidence>
<dbReference type="GeneID" id="35002050"/>
<sequence>MPRITTKGQVTIPKEIRETLGIEPGDEIAFEEVSSGYKIQKKEPTTADGNDPFAKYRGSAESDETMPERMRRLRREYPRDVGDDCDDESEAEA</sequence>
<dbReference type="SMART" id="SM00966">
    <property type="entry name" value="SpoVT_AbrB"/>
    <property type="match status" value="1"/>
</dbReference>
<dbReference type="AlphaFoldDB" id="A0A1H6VHS6"/>
<dbReference type="GO" id="GO:0003677">
    <property type="term" value="F:DNA binding"/>
    <property type="evidence" value="ECO:0007669"/>
    <property type="project" value="InterPro"/>
</dbReference>
<protein>
    <submittedName>
        <fullName evidence="3">Transcriptional regulator, AbrB family</fullName>
    </submittedName>
</protein>
<evidence type="ECO:0000313" key="4">
    <source>
        <dbReference type="Proteomes" id="UP000198888"/>
    </source>
</evidence>
<feature type="region of interest" description="Disordered" evidence="1">
    <location>
        <begin position="35"/>
        <end position="93"/>
    </location>
</feature>
<organism evidence="3 4">
    <name type="scientific">Halohasta litchfieldiae</name>
    <dbReference type="NCBI Taxonomy" id="1073996"/>
    <lineage>
        <taxon>Archaea</taxon>
        <taxon>Methanobacteriati</taxon>
        <taxon>Methanobacteriota</taxon>
        <taxon>Stenosarchaea group</taxon>
        <taxon>Halobacteria</taxon>
        <taxon>Halobacteriales</taxon>
        <taxon>Haloferacaceae</taxon>
        <taxon>Halohasta</taxon>
    </lineage>
</organism>
<gene>
    <name evidence="3" type="ORF">SAMN05444271_11766</name>
</gene>
<dbReference type="OrthoDB" id="30861at2157"/>
<dbReference type="SUPFAM" id="SSF89447">
    <property type="entry name" value="AbrB/MazE/MraZ-like"/>
    <property type="match status" value="1"/>
</dbReference>
<dbReference type="RefSeq" id="WP_015911624.1">
    <property type="nucleotide sequence ID" value="NZ_CP024845.1"/>
</dbReference>
<proteinExistence type="predicted"/>
<name>A0A1H6VHS6_9EURY</name>
<dbReference type="EMBL" id="FNYR01000017">
    <property type="protein sequence ID" value="SEJ04113.1"/>
    <property type="molecule type" value="Genomic_DNA"/>
</dbReference>